<dbReference type="Proteomes" id="UP001596422">
    <property type="component" value="Unassembled WGS sequence"/>
</dbReference>
<evidence type="ECO:0000259" key="2">
    <source>
        <dbReference type="Pfam" id="PF20866"/>
    </source>
</evidence>
<evidence type="ECO:0000313" key="3">
    <source>
        <dbReference type="EMBL" id="MFC6671536.1"/>
    </source>
</evidence>
<dbReference type="RefSeq" id="WP_379910040.1">
    <property type="nucleotide sequence ID" value="NZ_JBHSWE010000001.1"/>
</dbReference>
<organism evidence="3 4">
    <name type="scientific">Marinobacterium aestuariivivens</name>
    <dbReference type="NCBI Taxonomy" id="1698799"/>
    <lineage>
        <taxon>Bacteria</taxon>
        <taxon>Pseudomonadati</taxon>
        <taxon>Pseudomonadota</taxon>
        <taxon>Gammaproteobacteria</taxon>
        <taxon>Oceanospirillales</taxon>
        <taxon>Oceanospirillaceae</taxon>
        <taxon>Marinobacterium</taxon>
    </lineage>
</organism>
<comment type="caution">
    <text evidence="3">The sequence shown here is derived from an EMBL/GenBank/DDBJ whole genome shotgun (WGS) entry which is preliminary data.</text>
</comment>
<accession>A0ABW2A274</accession>
<dbReference type="InterPro" id="IPR048903">
    <property type="entry name" value="MdcG_N"/>
</dbReference>
<evidence type="ECO:0000313" key="4">
    <source>
        <dbReference type="Proteomes" id="UP001596422"/>
    </source>
</evidence>
<feature type="domain" description="Phosphoribosyl-dephospho-CoA transferase MdcG N-terminal" evidence="2">
    <location>
        <begin position="4"/>
        <end position="47"/>
    </location>
</feature>
<reference evidence="4" key="1">
    <citation type="journal article" date="2019" name="Int. J. Syst. Evol. Microbiol.">
        <title>The Global Catalogue of Microorganisms (GCM) 10K type strain sequencing project: providing services to taxonomists for standard genome sequencing and annotation.</title>
        <authorList>
            <consortium name="The Broad Institute Genomics Platform"/>
            <consortium name="The Broad Institute Genome Sequencing Center for Infectious Disease"/>
            <person name="Wu L."/>
            <person name="Ma J."/>
        </authorList>
    </citation>
    <scope>NUCLEOTIDE SEQUENCE [LARGE SCALE GENOMIC DNA]</scope>
    <source>
        <strain evidence="4">NBRC 111756</strain>
    </source>
</reference>
<keyword evidence="4" id="KW-1185">Reference proteome</keyword>
<protein>
    <recommendedName>
        <fullName evidence="2">Phosphoribosyl-dephospho-CoA transferase MdcG N-terminal domain-containing protein</fullName>
    </recommendedName>
</protein>
<name>A0ABW2A274_9GAMM</name>
<gene>
    <name evidence="3" type="ORF">ACFQDL_16760</name>
</gene>
<evidence type="ECO:0000256" key="1">
    <source>
        <dbReference type="SAM" id="MobiDB-lite"/>
    </source>
</evidence>
<dbReference type="EMBL" id="JBHSWE010000001">
    <property type="protein sequence ID" value="MFC6671536.1"/>
    <property type="molecule type" value="Genomic_DNA"/>
</dbReference>
<feature type="region of interest" description="Disordered" evidence="1">
    <location>
        <begin position="57"/>
        <end position="97"/>
    </location>
</feature>
<sequence length="97" mass="10455">MDWRPHDLLWVRRDRLLPAGSSAALPDWVVAGSGPVVVRRARPPPARSRSVCAVATKASAVPPSPRLRQSNKISTRSASAPNAPGSTIPSAAYTRYW</sequence>
<proteinExistence type="predicted"/>
<dbReference type="Pfam" id="PF20866">
    <property type="entry name" value="MdcG_N"/>
    <property type="match status" value="1"/>
</dbReference>
<feature type="compositionally biased region" description="Polar residues" evidence="1">
    <location>
        <begin position="67"/>
        <end position="89"/>
    </location>
</feature>